<sequence length="146" mass="14757">MSHEPQVHGAGAHDAGVPGPPVPARPGQVTAAASMGLVVGVAGILALPAQLFFRSTTPVGFDAWRPVFVALFGAASILGGILAVRGRSSRPLAGVAVVGVLASIIGGAVEVGILRLPGFVVEVLILVLLFQGASRSWFRARGGTTF</sequence>
<dbReference type="EMBL" id="WLYK01000001">
    <property type="protein sequence ID" value="MTD13094.1"/>
    <property type="molecule type" value="Genomic_DNA"/>
</dbReference>
<feature type="region of interest" description="Disordered" evidence="1">
    <location>
        <begin position="1"/>
        <end position="23"/>
    </location>
</feature>
<keyword evidence="2" id="KW-1133">Transmembrane helix</keyword>
<evidence type="ECO:0000313" key="3">
    <source>
        <dbReference type="EMBL" id="MTD13094.1"/>
    </source>
</evidence>
<organism evidence="3 4">
    <name type="scientific">Nakamurella alba</name>
    <dbReference type="NCBI Taxonomy" id="2665158"/>
    <lineage>
        <taxon>Bacteria</taxon>
        <taxon>Bacillati</taxon>
        <taxon>Actinomycetota</taxon>
        <taxon>Actinomycetes</taxon>
        <taxon>Nakamurellales</taxon>
        <taxon>Nakamurellaceae</taxon>
        <taxon>Nakamurella</taxon>
    </lineage>
</organism>
<feature type="transmembrane region" description="Helical" evidence="2">
    <location>
        <begin position="29"/>
        <end position="51"/>
    </location>
</feature>
<feature type="transmembrane region" description="Helical" evidence="2">
    <location>
        <begin position="63"/>
        <end position="84"/>
    </location>
</feature>
<evidence type="ECO:0000256" key="1">
    <source>
        <dbReference type="SAM" id="MobiDB-lite"/>
    </source>
</evidence>
<evidence type="ECO:0000256" key="2">
    <source>
        <dbReference type="SAM" id="Phobius"/>
    </source>
</evidence>
<feature type="transmembrane region" description="Helical" evidence="2">
    <location>
        <begin position="91"/>
        <end position="113"/>
    </location>
</feature>
<dbReference type="Proteomes" id="UP000460221">
    <property type="component" value="Unassembled WGS sequence"/>
</dbReference>
<feature type="transmembrane region" description="Helical" evidence="2">
    <location>
        <begin position="119"/>
        <end position="138"/>
    </location>
</feature>
<accession>A0A7K1FJR5</accession>
<protein>
    <recommendedName>
        <fullName evidence="5">DUF4345 domain-containing protein</fullName>
    </recommendedName>
</protein>
<evidence type="ECO:0000313" key="4">
    <source>
        <dbReference type="Proteomes" id="UP000460221"/>
    </source>
</evidence>
<evidence type="ECO:0008006" key="5">
    <source>
        <dbReference type="Google" id="ProtNLM"/>
    </source>
</evidence>
<reference evidence="3 4" key="1">
    <citation type="submission" date="2019-11" db="EMBL/GenBank/DDBJ databases">
        <authorList>
            <person name="Jiang L.-Q."/>
        </authorList>
    </citation>
    <scope>NUCLEOTIDE SEQUENCE [LARGE SCALE GENOMIC DNA]</scope>
    <source>
        <strain evidence="3 4">YIM 132087</strain>
    </source>
</reference>
<keyword evidence="2" id="KW-0812">Transmembrane</keyword>
<name>A0A7K1FJR5_9ACTN</name>
<keyword evidence="2" id="KW-0472">Membrane</keyword>
<dbReference type="RefSeq" id="WP_154767031.1">
    <property type="nucleotide sequence ID" value="NZ_WLYK01000001.1"/>
</dbReference>
<comment type="caution">
    <text evidence="3">The sequence shown here is derived from an EMBL/GenBank/DDBJ whole genome shotgun (WGS) entry which is preliminary data.</text>
</comment>
<dbReference type="AlphaFoldDB" id="A0A7K1FJR5"/>
<feature type="compositionally biased region" description="Low complexity" evidence="1">
    <location>
        <begin position="7"/>
        <end position="17"/>
    </location>
</feature>
<proteinExistence type="predicted"/>
<keyword evidence="4" id="KW-1185">Reference proteome</keyword>
<gene>
    <name evidence="3" type="ORF">GIS00_03920</name>
</gene>